<dbReference type="Pfam" id="PF14341">
    <property type="entry name" value="PilX_N"/>
    <property type="match status" value="1"/>
</dbReference>
<evidence type="ECO:0000313" key="4">
    <source>
        <dbReference type="EMBL" id="SFP76620.1"/>
    </source>
</evidence>
<keyword evidence="5" id="KW-1185">Reference proteome</keyword>
<dbReference type="Proteomes" id="UP000198784">
    <property type="component" value="Unassembled WGS sequence"/>
</dbReference>
<organism evidence="4 5">
    <name type="scientific">Pseudomonas borbori</name>
    <dbReference type="NCBI Taxonomy" id="289003"/>
    <lineage>
        <taxon>Bacteria</taxon>
        <taxon>Pseudomonadati</taxon>
        <taxon>Pseudomonadota</taxon>
        <taxon>Gammaproteobacteria</taxon>
        <taxon>Pseudomonadales</taxon>
        <taxon>Pseudomonadaceae</taxon>
        <taxon>Pseudomonas</taxon>
    </lineage>
</organism>
<feature type="transmembrane region" description="Helical" evidence="1">
    <location>
        <begin position="12"/>
        <end position="32"/>
    </location>
</feature>
<feature type="domain" description="PilX/PilW C-terminal" evidence="2">
    <location>
        <begin position="89"/>
        <end position="171"/>
    </location>
</feature>
<dbReference type="InterPro" id="IPR025205">
    <property type="entry name" value="PilX/PilW_C"/>
</dbReference>
<dbReference type="InterPro" id="IPR025746">
    <property type="entry name" value="PilX_N_dom"/>
</dbReference>
<keyword evidence="1" id="KW-1133">Transmembrane helix</keyword>
<reference evidence="5" key="1">
    <citation type="submission" date="2016-10" db="EMBL/GenBank/DDBJ databases">
        <authorList>
            <person name="Varghese N."/>
            <person name="Submissions S."/>
        </authorList>
    </citation>
    <scope>NUCLEOTIDE SEQUENCE [LARGE SCALE GENOMIC DNA]</scope>
    <source>
        <strain evidence="5">DSM 17834</strain>
    </source>
</reference>
<dbReference type="AlphaFoldDB" id="A0A1I5T0Q6"/>
<protein>
    <submittedName>
        <fullName evidence="4">Type IV pilus assembly protein PilX</fullName>
    </submittedName>
</protein>
<sequence>MPIQLGIRQQGATLIVCLVFLLILTMIGVSSIQSATLQEQMAGSARDYNAAFLAAEFSLREGESYLQSATLGDFAGTQGRFAICSPTSTAAACMAPSWSNRASTGWVTQSGLGHVSTQPQYIIEKYPVVVDVNAPLDADTPPVQIEVYRVTARGFGVSENSMSVLQTTYRR</sequence>
<accession>A0A1I5T0Q6</accession>
<proteinExistence type="predicted"/>
<evidence type="ECO:0000259" key="2">
    <source>
        <dbReference type="Pfam" id="PF13681"/>
    </source>
</evidence>
<dbReference type="STRING" id="289003.SAMN05216190_11834"/>
<keyword evidence="1" id="KW-0472">Membrane</keyword>
<dbReference type="RefSeq" id="WP_170862223.1">
    <property type="nucleotide sequence ID" value="NZ_FOWX01000018.1"/>
</dbReference>
<dbReference type="Pfam" id="PF13681">
    <property type="entry name" value="PilX"/>
    <property type="match status" value="1"/>
</dbReference>
<dbReference type="EMBL" id="FOWX01000018">
    <property type="protein sequence ID" value="SFP76620.1"/>
    <property type="molecule type" value="Genomic_DNA"/>
</dbReference>
<evidence type="ECO:0000313" key="5">
    <source>
        <dbReference type="Proteomes" id="UP000198784"/>
    </source>
</evidence>
<feature type="domain" description="Type 4 fimbrial biogenesis protein PilX N-terminal" evidence="3">
    <location>
        <begin position="10"/>
        <end position="59"/>
    </location>
</feature>
<gene>
    <name evidence="4" type="ORF">SAMN05216190_11834</name>
</gene>
<keyword evidence="1" id="KW-0812">Transmembrane</keyword>
<evidence type="ECO:0000259" key="3">
    <source>
        <dbReference type="Pfam" id="PF14341"/>
    </source>
</evidence>
<evidence type="ECO:0000256" key="1">
    <source>
        <dbReference type="SAM" id="Phobius"/>
    </source>
</evidence>
<name>A0A1I5T0Q6_9PSED</name>